<dbReference type="AlphaFoldDB" id="A0A832GKK6"/>
<keyword evidence="3" id="KW-0414">Isoprene biosynthesis</keyword>
<comment type="function">
    <text evidence="3">Catalyzes the formation of 4-diphosphocytidyl-2-C-methyl-D-erythritol from CTP and 2-C-methyl-D-erythritol 4-phosphate (MEP).</text>
</comment>
<feature type="site" description="Positions MEP for the nucleophilic attack" evidence="3">
    <location>
        <position position="152"/>
    </location>
</feature>
<dbReference type="Pfam" id="PF01128">
    <property type="entry name" value="IspD"/>
    <property type="match status" value="1"/>
</dbReference>
<dbReference type="PANTHER" id="PTHR32125:SF4">
    <property type="entry name" value="2-C-METHYL-D-ERYTHRITOL 4-PHOSPHATE CYTIDYLYLTRANSFERASE, CHLOROPLASTIC"/>
    <property type="match status" value="1"/>
</dbReference>
<dbReference type="EMBL" id="DSZU01000048">
    <property type="protein sequence ID" value="HGV55038.1"/>
    <property type="molecule type" value="Genomic_DNA"/>
</dbReference>
<sequence length="224" mass="25265">MFRVIIPASGRGERVGASIPKQYLSLKGIPLFIHTLRVFERHPLCEGIIFVLREEFFSYAKEQIESFGLRKILSLVKGGSFRQESVYNGVLACSSWKGILLVHDVVRPFVSEELITKVYEAARLYGVALPAIPVRDALIRGDGETLLEPVNREGLYQVQTPQGAKIDLLREALERAKEDGLIFPDEGSLLHHYGYKVKIVSGSFINFKITYPEDFLLAERLISE</sequence>
<organism evidence="4">
    <name type="scientific">Caldimicrobium thiodismutans</name>
    <dbReference type="NCBI Taxonomy" id="1653476"/>
    <lineage>
        <taxon>Bacteria</taxon>
        <taxon>Pseudomonadati</taxon>
        <taxon>Thermodesulfobacteriota</taxon>
        <taxon>Thermodesulfobacteria</taxon>
        <taxon>Thermodesulfobacteriales</taxon>
        <taxon>Thermodesulfobacteriaceae</taxon>
        <taxon>Caldimicrobium</taxon>
    </lineage>
</organism>
<dbReference type="InterPro" id="IPR034683">
    <property type="entry name" value="IspD/TarI"/>
</dbReference>
<evidence type="ECO:0000256" key="2">
    <source>
        <dbReference type="ARBA" id="ARBA00022695"/>
    </source>
</evidence>
<reference evidence="4" key="1">
    <citation type="journal article" date="2020" name="mSystems">
        <title>Genome- and Community-Level Interaction Insights into Carbon Utilization and Element Cycling Functions of Hydrothermarchaeota in Hydrothermal Sediment.</title>
        <authorList>
            <person name="Zhou Z."/>
            <person name="Liu Y."/>
            <person name="Xu W."/>
            <person name="Pan J."/>
            <person name="Luo Z.H."/>
            <person name="Li M."/>
        </authorList>
    </citation>
    <scope>NUCLEOTIDE SEQUENCE [LARGE SCALE GENOMIC DNA]</scope>
    <source>
        <strain evidence="4">SpSt-605</strain>
    </source>
</reference>
<gene>
    <name evidence="3 4" type="primary">ispD</name>
    <name evidence="4" type="ORF">ENT73_02970</name>
</gene>
<proteinExistence type="inferred from homology"/>
<dbReference type="PANTHER" id="PTHR32125">
    <property type="entry name" value="2-C-METHYL-D-ERYTHRITOL 4-PHOSPHATE CYTIDYLYLTRANSFERASE, CHLOROPLASTIC"/>
    <property type="match status" value="1"/>
</dbReference>
<feature type="site" description="Positions MEP for the nucleophilic attack" evidence="3">
    <location>
        <position position="208"/>
    </location>
</feature>
<dbReference type="InterPro" id="IPR001228">
    <property type="entry name" value="IspD"/>
</dbReference>
<keyword evidence="2 3" id="KW-0548">Nucleotidyltransferase</keyword>
<evidence type="ECO:0000313" key="4">
    <source>
        <dbReference type="EMBL" id="HGV55038.1"/>
    </source>
</evidence>
<name>A0A832GKK6_9BACT</name>
<comment type="pathway">
    <text evidence="3">Isoprenoid biosynthesis; isopentenyl diphosphate biosynthesis via DXP pathway; isopentenyl diphosphate from 1-deoxy-D-xylulose 5-phosphate: step 2/6.</text>
</comment>
<dbReference type="NCBIfam" id="TIGR00453">
    <property type="entry name" value="ispD"/>
    <property type="match status" value="1"/>
</dbReference>
<evidence type="ECO:0000256" key="1">
    <source>
        <dbReference type="ARBA" id="ARBA00022679"/>
    </source>
</evidence>
<dbReference type="Gene3D" id="3.90.550.10">
    <property type="entry name" value="Spore Coat Polysaccharide Biosynthesis Protein SpsA, Chain A"/>
    <property type="match status" value="1"/>
</dbReference>
<comment type="similarity">
    <text evidence="3">Belongs to the IspD/TarI cytidylyltransferase family. IspD subfamily.</text>
</comment>
<dbReference type="InterPro" id="IPR050088">
    <property type="entry name" value="IspD/TarI_cytidylyltransf_bact"/>
</dbReference>
<feature type="site" description="Transition state stabilizer" evidence="3">
    <location>
        <position position="14"/>
    </location>
</feature>
<dbReference type="FunFam" id="3.90.550.10:FF:000003">
    <property type="entry name" value="2-C-methyl-D-erythritol 4-phosphate cytidylyltransferase"/>
    <property type="match status" value="1"/>
</dbReference>
<protein>
    <recommendedName>
        <fullName evidence="3">2-C-methyl-D-erythritol 4-phosphate cytidylyltransferase</fullName>
        <ecNumber evidence="3">2.7.7.60</ecNumber>
    </recommendedName>
    <alternativeName>
        <fullName evidence="3">4-diphosphocytidyl-2C-methyl-D-erythritol synthase</fullName>
    </alternativeName>
    <alternativeName>
        <fullName evidence="3">MEP cytidylyltransferase</fullName>
        <shortName evidence="3">MCT</shortName>
    </alternativeName>
</protein>
<dbReference type="GO" id="GO:0019288">
    <property type="term" value="P:isopentenyl diphosphate biosynthetic process, methylerythritol 4-phosphate pathway"/>
    <property type="evidence" value="ECO:0007669"/>
    <property type="project" value="UniProtKB-UniRule"/>
</dbReference>
<dbReference type="HAMAP" id="MF_00108">
    <property type="entry name" value="IspD"/>
    <property type="match status" value="1"/>
</dbReference>
<dbReference type="GO" id="GO:0050518">
    <property type="term" value="F:2-C-methyl-D-erythritol 4-phosphate cytidylyltransferase activity"/>
    <property type="evidence" value="ECO:0007669"/>
    <property type="project" value="UniProtKB-UniRule"/>
</dbReference>
<evidence type="ECO:0000256" key="3">
    <source>
        <dbReference type="HAMAP-Rule" id="MF_00108"/>
    </source>
</evidence>
<dbReference type="SUPFAM" id="SSF53448">
    <property type="entry name" value="Nucleotide-diphospho-sugar transferases"/>
    <property type="match status" value="1"/>
</dbReference>
<comment type="catalytic activity">
    <reaction evidence="3">
        <text>2-C-methyl-D-erythritol 4-phosphate + CTP + H(+) = 4-CDP-2-C-methyl-D-erythritol + diphosphate</text>
        <dbReference type="Rhea" id="RHEA:13429"/>
        <dbReference type="ChEBI" id="CHEBI:15378"/>
        <dbReference type="ChEBI" id="CHEBI:33019"/>
        <dbReference type="ChEBI" id="CHEBI:37563"/>
        <dbReference type="ChEBI" id="CHEBI:57823"/>
        <dbReference type="ChEBI" id="CHEBI:58262"/>
        <dbReference type="EC" id="2.7.7.60"/>
    </reaction>
</comment>
<dbReference type="InterPro" id="IPR029044">
    <property type="entry name" value="Nucleotide-diphossugar_trans"/>
</dbReference>
<dbReference type="CDD" id="cd02516">
    <property type="entry name" value="CDP-ME_synthetase"/>
    <property type="match status" value="1"/>
</dbReference>
<dbReference type="EC" id="2.7.7.60" evidence="3"/>
<accession>A0A832GKK6</accession>
<feature type="site" description="Transition state stabilizer" evidence="3">
    <location>
        <position position="21"/>
    </location>
</feature>
<dbReference type="UniPathway" id="UPA00056">
    <property type="reaction ID" value="UER00093"/>
</dbReference>
<keyword evidence="1 3" id="KW-0808">Transferase</keyword>
<comment type="caution">
    <text evidence="4">The sequence shown here is derived from an EMBL/GenBank/DDBJ whole genome shotgun (WGS) entry which is preliminary data.</text>
</comment>